<organism evidence="1">
    <name type="scientific">uncultured Caudovirales phage</name>
    <dbReference type="NCBI Taxonomy" id="2100421"/>
    <lineage>
        <taxon>Viruses</taxon>
        <taxon>Duplodnaviria</taxon>
        <taxon>Heunggongvirae</taxon>
        <taxon>Uroviricota</taxon>
        <taxon>Caudoviricetes</taxon>
        <taxon>Peduoviridae</taxon>
        <taxon>Maltschvirus</taxon>
        <taxon>Maltschvirus maltsch</taxon>
    </lineage>
</organism>
<proteinExistence type="predicted"/>
<dbReference type="EMBL" id="LR796859">
    <property type="protein sequence ID" value="CAB4170679.1"/>
    <property type="molecule type" value="Genomic_DNA"/>
</dbReference>
<evidence type="ECO:0008006" key="4">
    <source>
        <dbReference type="Google" id="ProtNLM"/>
    </source>
</evidence>
<evidence type="ECO:0000313" key="3">
    <source>
        <dbReference type="EMBL" id="CAB4198498.1"/>
    </source>
</evidence>
<sequence length="78" mass="8983">MKKTLLLAVLALTSCVNQMDRLRDAQKKYPKCIVQPTTSMLARDGYEIMVEDTMTNQIYVLSYYPFSTTKISSIRNIK</sequence>
<dbReference type="EMBL" id="LR797270">
    <property type="protein sequence ID" value="CAB4198498.1"/>
    <property type="molecule type" value="Genomic_DNA"/>
</dbReference>
<dbReference type="EMBL" id="LR796625">
    <property type="protein sequence ID" value="CAB4154475.1"/>
    <property type="molecule type" value="Genomic_DNA"/>
</dbReference>
<accession>A0A6J5NBG4</accession>
<evidence type="ECO:0000313" key="1">
    <source>
        <dbReference type="EMBL" id="CAB4154475.1"/>
    </source>
</evidence>
<reference evidence="1" key="1">
    <citation type="submission" date="2020-04" db="EMBL/GenBank/DDBJ databases">
        <authorList>
            <person name="Chiriac C."/>
            <person name="Salcher M."/>
            <person name="Ghai R."/>
            <person name="Kavagutti S V."/>
        </authorList>
    </citation>
    <scope>NUCLEOTIDE SEQUENCE</scope>
</reference>
<name>A0A6J5NBG4_9CAUD</name>
<evidence type="ECO:0000313" key="2">
    <source>
        <dbReference type="EMBL" id="CAB4170679.1"/>
    </source>
</evidence>
<gene>
    <name evidence="3" type="ORF">UFOVP1307_119</name>
    <name evidence="1" type="ORF">UFOVP651_4</name>
    <name evidence="2" type="ORF">UFOVP902_83</name>
</gene>
<dbReference type="PROSITE" id="PS51257">
    <property type="entry name" value="PROKAR_LIPOPROTEIN"/>
    <property type="match status" value="1"/>
</dbReference>
<protein>
    <recommendedName>
        <fullName evidence="4">Lipoprotein</fullName>
    </recommendedName>
</protein>